<dbReference type="EMBL" id="LODT01000051">
    <property type="protein sequence ID" value="KYQ88606.1"/>
    <property type="molecule type" value="Genomic_DNA"/>
</dbReference>
<reference evidence="15 16" key="1">
    <citation type="submission" date="2015-12" db="EMBL/GenBank/DDBJ databases">
        <title>Dictyostelia acquired genes for synthesis and detection of signals that induce cell-type specialization by lateral gene transfer from prokaryotes.</title>
        <authorList>
            <person name="Gloeckner G."/>
            <person name="Schaap P."/>
        </authorList>
    </citation>
    <scope>NUCLEOTIDE SEQUENCE [LARGE SCALE GENOMIC DNA]</scope>
    <source>
        <strain evidence="15 16">TK</strain>
    </source>
</reference>
<keyword evidence="10 13" id="KW-0472">Membrane</keyword>
<evidence type="ECO:0000256" key="4">
    <source>
        <dbReference type="ARBA" id="ARBA00012483"/>
    </source>
</evidence>
<dbReference type="OMA" id="VIWVAIQ"/>
<dbReference type="InterPro" id="IPR001841">
    <property type="entry name" value="Znf_RING"/>
</dbReference>
<evidence type="ECO:0000256" key="6">
    <source>
        <dbReference type="ARBA" id="ARBA00022723"/>
    </source>
</evidence>
<dbReference type="Pfam" id="PF00097">
    <property type="entry name" value="zf-C3HC4"/>
    <property type="match status" value="1"/>
</dbReference>
<dbReference type="SUPFAM" id="SSF57850">
    <property type="entry name" value="RING/U-box"/>
    <property type="match status" value="1"/>
</dbReference>
<dbReference type="InParanoid" id="A0A151Z3S0"/>
<dbReference type="PANTHER" id="PTHR12313">
    <property type="entry name" value="E3 UBIQUITIN-PROTEIN LIGASE RNF5-RELATED"/>
    <property type="match status" value="1"/>
</dbReference>
<proteinExistence type="predicted"/>
<keyword evidence="9" id="KW-0862">Zinc</keyword>
<evidence type="ECO:0000259" key="14">
    <source>
        <dbReference type="PROSITE" id="PS50089"/>
    </source>
</evidence>
<evidence type="ECO:0000313" key="15">
    <source>
        <dbReference type="EMBL" id="KYQ88606.1"/>
    </source>
</evidence>
<dbReference type="GO" id="GO:0008270">
    <property type="term" value="F:zinc ion binding"/>
    <property type="evidence" value="ECO:0007669"/>
    <property type="project" value="UniProtKB-KW"/>
</dbReference>
<protein>
    <recommendedName>
        <fullName evidence="4">RING-type E3 ubiquitin transferase</fullName>
        <ecNumber evidence="4">2.3.2.27</ecNumber>
    </recommendedName>
</protein>
<evidence type="ECO:0000256" key="10">
    <source>
        <dbReference type="ARBA" id="ARBA00023136"/>
    </source>
</evidence>
<keyword evidence="6" id="KW-0479">Metal-binding</keyword>
<dbReference type="InterPro" id="IPR045103">
    <property type="entry name" value="RNF5/RNF185-like"/>
</dbReference>
<dbReference type="PROSITE" id="PS00518">
    <property type="entry name" value="ZF_RING_1"/>
    <property type="match status" value="1"/>
</dbReference>
<organism evidence="15 16">
    <name type="scientific">Tieghemostelium lacteum</name>
    <name type="common">Slime mold</name>
    <name type="synonym">Dictyostelium lacteum</name>
    <dbReference type="NCBI Taxonomy" id="361077"/>
    <lineage>
        <taxon>Eukaryota</taxon>
        <taxon>Amoebozoa</taxon>
        <taxon>Evosea</taxon>
        <taxon>Eumycetozoa</taxon>
        <taxon>Dictyostelia</taxon>
        <taxon>Dictyosteliales</taxon>
        <taxon>Raperosteliaceae</taxon>
        <taxon>Tieghemostelium</taxon>
    </lineage>
</organism>
<dbReference type="CDD" id="cd16534">
    <property type="entry name" value="RING-HC_RNF5-like"/>
    <property type="match status" value="1"/>
</dbReference>
<dbReference type="STRING" id="361077.A0A151Z3S0"/>
<evidence type="ECO:0000256" key="11">
    <source>
        <dbReference type="PROSITE-ProRule" id="PRU00175"/>
    </source>
</evidence>
<comment type="subcellular location">
    <subcellularLocation>
        <location evidence="2">Endomembrane system</location>
    </subcellularLocation>
</comment>
<dbReference type="OrthoDB" id="302966at2759"/>
<comment type="pathway">
    <text evidence="3">Protein modification; protein ubiquitination.</text>
</comment>
<comment type="caution">
    <text evidence="15">The sequence shown here is derived from an EMBL/GenBank/DDBJ whole genome shotgun (WGS) entry which is preliminary data.</text>
</comment>
<dbReference type="GO" id="GO:0016567">
    <property type="term" value="P:protein ubiquitination"/>
    <property type="evidence" value="ECO:0007669"/>
    <property type="project" value="UniProtKB-UniPathway"/>
</dbReference>
<feature type="region of interest" description="Disordered" evidence="12">
    <location>
        <begin position="1"/>
        <end position="39"/>
    </location>
</feature>
<dbReference type="InterPro" id="IPR017907">
    <property type="entry name" value="Znf_RING_CS"/>
</dbReference>
<evidence type="ECO:0000256" key="3">
    <source>
        <dbReference type="ARBA" id="ARBA00004906"/>
    </source>
</evidence>
<evidence type="ECO:0000256" key="5">
    <source>
        <dbReference type="ARBA" id="ARBA00022679"/>
    </source>
</evidence>
<evidence type="ECO:0000256" key="1">
    <source>
        <dbReference type="ARBA" id="ARBA00000900"/>
    </source>
</evidence>
<keyword evidence="16" id="KW-1185">Reference proteome</keyword>
<feature type="transmembrane region" description="Helical" evidence="13">
    <location>
        <begin position="163"/>
        <end position="186"/>
    </location>
</feature>
<feature type="transmembrane region" description="Helical" evidence="13">
    <location>
        <begin position="206"/>
        <end position="227"/>
    </location>
</feature>
<evidence type="ECO:0000256" key="8">
    <source>
        <dbReference type="ARBA" id="ARBA00022786"/>
    </source>
</evidence>
<dbReference type="Proteomes" id="UP000076078">
    <property type="component" value="Unassembled WGS sequence"/>
</dbReference>
<dbReference type="GO" id="GO:0006511">
    <property type="term" value="P:ubiquitin-dependent protein catabolic process"/>
    <property type="evidence" value="ECO:0007669"/>
    <property type="project" value="InterPro"/>
</dbReference>
<dbReference type="InterPro" id="IPR018957">
    <property type="entry name" value="Znf_C3HC4_RING-type"/>
</dbReference>
<evidence type="ECO:0000256" key="9">
    <source>
        <dbReference type="ARBA" id="ARBA00022833"/>
    </source>
</evidence>
<name>A0A151Z3S0_TIELA</name>
<feature type="domain" description="RING-type" evidence="14">
    <location>
        <begin position="48"/>
        <end position="88"/>
    </location>
</feature>
<evidence type="ECO:0000256" key="2">
    <source>
        <dbReference type="ARBA" id="ARBA00004308"/>
    </source>
</evidence>
<dbReference type="InterPro" id="IPR013083">
    <property type="entry name" value="Znf_RING/FYVE/PHD"/>
</dbReference>
<dbReference type="SMART" id="SM00184">
    <property type="entry name" value="RING"/>
    <property type="match status" value="1"/>
</dbReference>
<feature type="region of interest" description="Disordered" evidence="12">
    <location>
        <begin position="99"/>
        <end position="130"/>
    </location>
</feature>
<keyword evidence="13" id="KW-0812">Transmembrane</keyword>
<keyword evidence="13" id="KW-1133">Transmembrane helix</keyword>
<dbReference type="FunCoup" id="A0A151Z3S0">
    <property type="interactions" value="72"/>
</dbReference>
<evidence type="ECO:0000313" key="16">
    <source>
        <dbReference type="Proteomes" id="UP000076078"/>
    </source>
</evidence>
<evidence type="ECO:0000256" key="7">
    <source>
        <dbReference type="ARBA" id="ARBA00022771"/>
    </source>
</evidence>
<accession>A0A151Z3S0</accession>
<dbReference type="PROSITE" id="PS50089">
    <property type="entry name" value="ZF_RING_2"/>
    <property type="match status" value="1"/>
</dbReference>
<sequence length="228" mass="25009">MNDNNTTTSFQDDLPSVTEDNNNSDNNDDKDKKATSSNTATQSSSFECNICFDEVSEPVVTQCGHLFCWSCIFQWLQHNPSQQCPVCKAPITEEKLIPIYGRGGSTSDPRKNRSIPQRPPGRPEQRSQSTQSTYNDFFFGNGVHGGAGGGTGFNTGINMQHNFFGGGGVSFGFGLFPGLFGLHFYGNQTPTGQNNNQNRMTTDLDSSIFLSRVVFGIGLLILFFVLFN</sequence>
<dbReference type="UniPathway" id="UPA00143"/>
<keyword evidence="7 11" id="KW-0863">Zinc-finger</keyword>
<gene>
    <name evidence="15" type="ORF">DLAC_11347</name>
</gene>
<comment type="catalytic activity">
    <reaction evidence="1">
        <text>S-ubiquitinyl-[E2 ubiquitin-conjugating enzyme]-L-cysteine + [acceptor protein]-L-lysine = [E2 ubiquitin-conjugating enzyme]-L-cysteine + N(6)-ubiquitinyl-[acceptor protein]-L-lysine.</text>
        <dbReference type="EC" id="2.3.2.27"/>
    </reaction>
</comment>
<feature type="compositionally biased region" description="Polar residues" evidence="12">
    <location>
        <begin position="1"/>
        <end position="11"/>
    </location>
</feature>
<dbReference type="EC" id="2.3.2.27" evidence="4"/>
<dbReference type="AlphaFoldDB" id="A0A151Z3S0"/>
<dbReference type="GO" id="GO:0005783">
    <property type="term" value="C:endoplasmic reticulum"/>
    <property type="evidence" value="ECO:0007669"/>
    <property type="project" value="InterPro"/>
</dbReference>
<evidence type="ECO:0000256" key="12">
    <source>
        <dbReference type="SAM" id="MobiDB-lite"/>
    </source>
</evidence>
<dbReference type="GO" id="GO:0061630">
    <property type="term" value="F:ubiquitin protein ligase activity"/>
    <property type="evidence" value="ECO:0007669"/>
    <property type="project" value="UniProtKB-EC"/>
</dbReference>
<keyword evidence="8" id="KW-0833">Ubl conjugation pathway</keyword>
<keyword evidence="5" id="KW-0808">Transferase</keyword>
<evidence type="ECO:0000256" key="13">
    <source>
        <dbReference type="SAM" id="Phobius"/>
    </source>
</evidence>
<dbReference type="Gene3D" id="3.30.40.10">
    <property type="entry name" value="Zinc/RING finger domain, C3HC4 (zinc finger)"/>
    <property type="match status" value="1"/>
</dbReference>